<reference evidence="2" key="1">
    <citation type="journal article" date="2020" name="Stud. Mycol.">
        <title>101 Dothideomycetes genomes: a test case for predicting lifestyles and emergence of pathogens.</title>
        <authorList>
            <person name="Haridas S."/>
            <person name="Albert R."/>
            <person name="Binder M."/>
            <person name="Bloem J."/>
            <person name="Labutti K."/>
            <person name="Salamov A."/>
            <person name="Andreopoulos B."/>
            <person name="Baker S."/>
            <person name="Barry K."/>
            <person name="Bills G."/>
            <person name="Bluhm B."/>
            <person name="Cannon C."/>
            <person name="Castanera R."/>
            <person name="Culley D."/>
            <person name="Daum C."/>
            <person name="Ezra D."/>
            <person name="Gonzalez J."/>
            <person name="Henrissat B."/>
            <person name="Kuo A."/>
            <person name="Liang C."/>
            <person name="Lipzen A."/>
            <person name="Lutzoni F."/>
            <person name="Magnuson J."/>
            <person name="Mondo S."/>
            <person name="Nolan M."/>
            <person name="Ohm R."/>
            <person name="Pangilinan J."/>
            <person name="Park H.-J."/>
            <person name="Ramirez L."/>
            <person name="Alfaro M."/>
            <person name="Sun H."/>
            <person name="Tritt A."/>
            <person name="Yoshinaga Y."/>
            <person name="Zwiers L.-H."/>
            <person name="Turgeon B."/>
            <person name="Goodwin S."/>
            <person name="Spatafora J."/>
            <person name="Crous P."/>
            <person name="Grigoriev I."/>
        </authorList>
    </citation>
    <scope>NUCLEOTIDE SEQUENCE</scope>
    <source>
        <strain evidence="2">CBS 627.86</strain>
    </source>
</reference>
<evidence type="ECO:0000256" key="1">
    <source>
        <dbReference type="SAM" id="MobiDB-lite"/>
    </source>
</evidence>
<accession>A0A6A5ZEZ8</accession>
<dbReference type="EMBL" id="ML977318">
    <property type="protein sequence ID" value="KAF2118062.1"/>
    <property type="molecule type" value="Genomic_DNA"/>
</dbReference>
<evidence type="ECO:0000313" key="3">
    <source>
        <dbReference type="Proteomes" id="UP000799770"/>
    </source>
</evidence>
<feature type="region of interest" description="Disordered" evidence="1">
    <location>
        <begin position="1"/>
        <end position="97"/>
    </location>
</feature>
<feature type="compositionally biased region" description="Low complexity" evidence="1">
    <location>
        <begin position="1"/>
        <end position="13"/>
    </location>
</feature>
<proteinExistence type="predicted"/>
<name>A0A6A5ZEZ8_9PLEO</name>
<gene>
    <name evidence="2" type="ORF">BDV96DRAFT_597909</name>
</gene>
<evidence type="ECO:0000313" key="2">
    <source>
        <dbReference type="EMBL" id="KAF2118062.1"/>
    </source>
</evidence>
<organism evidence="2 3">
    <name type="scientific">Lophiotrema nucula</name>
    <dbReference type="NCBI Taxonomy" id="690887"/>
    <lineage>
        <taxon>Eukaryota</taxon>
        <taxon>Fungi</taxon>
        <taxon>Dikarya</taxon>
        <taxon>Ascomycota</taxon>
        <taxon>Pezizomycotina</taxon>
        <taxon>Dothideomycetes</taxon>
        <taxon>Pleosporomycetidae</taxon>
        <taxon>Pleosporales</taxon>
        <taxon>Lophiotremataceae</taxon>
        <taxon>Lophiotrema</taxon>
    </lineage>
</organism>
<protein>
    <submittedName>
        <fullName evidence="2">Uncharacterized protein</fullName>
    </submittedName>
</protein>
<feature type="compositionally biased region" description="Polar residues" evidence="1">
    <location>
        <begin position="32"/>
        <end position="45"/>
    </location>
</feature>
<dbReference type="AlphaFoldDB" id="A0A6A5ZEZ8"/>
<dbReference type="Proteomes" id="UP000799770">
    <property type="component" value="Unassembled WGS sequence"/>
</dbReference>
<feature type="compositionally biased region" description="Low complexity" evidence="1">
    <location>
        <begin position="53"/>
        <end position="64"/>
    </location>
</feature>
<feature type="compositionally biased region" description="Gly residues" evidence="1">
    <location>
        <begin position="14"/>
        <end position="28"/>
    </location>
</feature>
<keyword evidence="3" id="KW-1185">Reference proteome</keyword>
<sequence>MGRKGFAGAPRGAFGAGRGGRGGLGGGRGRGDSNSHGTYSDPWSGSQGGGNCSQHGGSSQYGGSTTRKFLKPKGPSGDTPVEKLKFPPERYYPPKGRFIDHTEVEDGLKMGDDNCGNCGEIKGDGHTNWRLCDRSCQHCHERHPGEACPLLYCSRSYWNGQIGHVPPNVQVRPGEPERLHLDRLPETNGVFRNTWFKPISPMRRTTL</sequence>